<dbReference type="PANTHER" id="PTHR39081:SF1">
    <property type="entry name" value="MUT7-C RNASE DOMAIN-CONTAINING PROTEIN"/>
    <property type="match status" value="1"/>
</dbReference>
<dbReference type="InterPro" id="IPR002782">
    <property type="entry name" value="Mut7-C_RNAse_dom"/>
</dbReference>
<accession>A0A369QNI5</accession>
<gene>
    <name evidence="3" type="ORF">AHMF7616_04935</name>
</gene>
<keyword evidence="4" id="KW-1185">Reference proteome</keyword>
<dbReference type="EMBL" id="QASA01000001">
    <property type="protein sequence ID" value="RDC66304.1"/>
    <property type="molecule type" value="Genomic_DNA"/>
</dbReference>
<dbReference type="InterPro" id="IPR027798">
    <property type="entry name" value="Ub_Mut7C"/>
</dbReference>
<evidence type="ECO:0000259" key="1">
    <source>
        <dbReference type="Pfam" id="PF01927"/>
    </source>
</evidence>
<dbReference type="Pfam" id="PF01927">
    <property type="entry name" value="Mut7-C"/>
    <property type="match status" value="1"/>
</dbReference>
<evidence type="ECO:0000313" key="3">
    <source>
        <dbReference type="EMBL" id="RDC66304.1"/>
    </source>
</evidence>
<dbReference type="RefSeq" id="WP_115375187.1">
    <property type="nucleotide sequence ID" value="NZ_QASA01000001.1"/>
</dbReference>
<evidence type="ECO:0008006" key="5">
    <source>
        <dbReference type="Google" id="ProtNLM"/>
    </source>
</evidence>
<comment type="caution">
    <text evidence="3">The sequence shown here is derived from an EMBL/GenBank/DDBJ whole genome shotgun (WGS) entry which is preliminary data.</text>
</comment>
<organism evidence="3 4">
    <name type="scientific">Adhaeribacter pallidiroseus</name>
    <dbReference type="NCBI Taxonomy" id="2072847"/>
    <lineage>
        <taxon>Bacteria</taxon>
        <taxon>Pseudomonadati</taxon>
        <taxon>Bacteroidota</taxon>
        <taxon>Cytophagia</taxon>
        <taxon>Cytophagales</taxon>
        <taxon>Hymenobacteraceae</taxon>
        <taxon>Adhaeribacter</taxon>
    </lineage>
</organism>
<evidence type="ECO:0000259" key="2">
    <source>
        <dbReference type="Pfam" id="PF14451"/>
    </source>
</evidence>
<dbReference type="PANTHER" id="PTHR39081">
    <property type="entry name" value="MUT7-C DOMAIN-CONTAINING PROTEIN"/>
    <property type="match status" value="1"/>
</dbReference>
<name>A0A369QNI5_9BACT</name>
<sequence length="251" mass="29001">MDKTASFRFVGALNDFLPKAQKEKAIRYSFGGTPAVKDAIEALGVPHPAVAVIVINKKPVAFNYWLQAEDTVEVYPQEYPTKWPQAPKLRVELPQPPAFILDVHLGKLAKSLRLLGFNTIYENNYDDQTIADRAAAENRVVLTRDIGLLKLRIVQWGYWLRSQNSEKQLAEVLAHYNLFNKVQPFTRCLMCNGLLLNVPKEAVLTQLPPKTKIYFQEFHQCQTCRRVFWKGSHYERMEQYVQQLHLPETDR</sequence>
<proteinExistence type="predicted"/>
<protein>
    <recommendedName>
        <fullName evidence="5">Twitching motility protein PilT</fullName>
    </recommendedName>
</protein>
<feature type="domain" description="Mut7-C RNAse" evidence="1">
    <location>
        <begin position="98"/>
        <end position="240"/>
    </location>
</feature>
<evidence type="ECO:0000313" key="4">
    <source>
        <dbReference type="Proteomes" id="UP000253919"/>
    </source>
</evidence>
<dbReference type="Proteomes" id="UP000253919">
    <property type="component" value="Unassembled WGS sequence"/>
</dbReference>
<dbReference type="Pfam" id="PF14451">
    <property type="entry name" value="Ub-Mut7C"/>
    <property type="match status" value="1"/>
</dbReference>
<feature type="domain" description="Ubiquitin Mut7-C" evidence="2">
    <location>
        <begin position="4"/>
        <end position="79"/>
    </location>
</feature>
<dbReference type="AlphaFoldDB" id="A0A369QNI5"/>
<dbReference type="OrthoDB" id="9797655at2"/>
<reference evidence="3 4" key="1">
    <citation type="submission" date="2018-04" db="EMBL/GenBank/DDBJ databases">
        <title>Adhaeribacter sp. HMF7616 genome sequencing and assembly.</title>
        <authorList>
            <person name="Kang H."/>
            <person name="Kang J."/>
            <person name="Cha I."/>
            <person name="Kim H."/>
            <person name="Joh K."/>
        </authorList>
    </citation>
    <scope>NUCLEOTIDE SEQUENCE [LARGE SCALE GENOMIC DNA]</scope>
    <source>
        <strain evidence="3 4">HMF7616</strain>
    </source>
</reference>